<protein>
    <submittedName>
        <fullName evidence="2">MarR family transcriptional regulator</fullName>
    </submittedName>
</protein>
<dbReference type="SMART" id="SM00347">
    <property type="entry name" value="HTH_MARR"/>
    <property type="match status" value="1"/>
</dbReference>
<dbReference type="Proteomes" id="UP000272706">
    <property type="component" value="Unassembled WGS sequence"/>
</dbReference>
<dbReference type="EMBL" id="QZWZ01000022">
    <property type="protein sequence ID" value="RJT33516.1"/>
    <property type="molecule type" value="Genomic_DNA"/>
</dbReference>
<dbReference type="PRINTS" id="PR00598">
    <property type="entry name" value="HTHMARR"/>
</dbReference>
<dbReference type="Gene3D" id="1.10.10.10">
    <property type="entry name" value="Winged helix-like DNA-binding domain superfamily/Winged helix DNA-binding domain"/>
    <property type="match status" value="1"/>
</dbReference>
<evidence type="ECO:0000259" key="1">
    <source>
        <dbReference type="PROSITE" id="PS50995"/>
    </source>
</evidence>
<feature type="domain" description="HTH marR-type" evidence="1">
    <location>
        <begin position="5"/>
        <end position="162"/>
    </location>
</feature>
<gene>
    <name evidence="2" type="ORF">D3227_25125</name>
</gene>
<dbReference type="PROSITE" id="PS50995">
    <property type="entry name" value="HTH_MARR_2"/>
    <property type="match status" value="1"/>
</dbReference>
<proteinExistence type="predicted"/>
<evidence type="ECO:0000313" key="2">
    <source>
        <dbReference type="EMBL" id="RJT33516.1"/>
    </source>
</evidence>
<dbReference type="InterPro" id="IPR000835">
    <property type="entry name" value="HTH_MarR-typ"/>
</dbReference>
<dbReference type="RefSeq" id="WP_120016960.1">
    <property type="nucleotide sequence ID" value="NZ_QZWZ01000022.1"/>
</dbReference>
<reference evidence="2 3" key="1">
    <citation type="submission" date="2018-09" db="EMBL/GenBank/DDBJ databases">
        <title>Mesorhizobium carmichaelinearum sp. nov. isolated from Carmichaelinea spp. root nodules in New Zealand.</title>
        <authorList>
            <person name="De Meyer S.E."/>
        </authorList>
    </citation>
    <scope>NUCLEOTIDE SEQUENCE [LARGE SCALE GENOMIC DNA]</scope>
    <source>
        <strain evidence="2 3">ICMP19557</strain>
    </source>
</reference>
<accession>A0A3A5KES4</accession>
<keyword evidence="3" id="KW-1185">Reference proteome</keyword>
<dbReference type="AlphaFoldDB" id="A0A3A5KES4"/>
<sequence>MPVERNALVGDIRRFNRFYTGLIGLLDETLTHSAYTLTEARVLFELDRRSGAPAADTGGTAGFLARMFHLDIGPAASEMARELRLEPTYLTRILRKFAATGLTEMRADPNDRHRRRLSLTACGNRALARLQMTANQDLARLTAGLADDEAQQLSDALKRVTRLLGGDMGETATSGNRQ</sequence>
<comment type="caution">
    <text evidence="2">The sequence shown here is derived from an EMBL/GenBank/DDBJ whole genome shotgun (WGS) entry which is preliminary data.</text>
</comment>
<name>A0A3A5KES4_9HYPH</name>
<dbReference type="InterPro" id="IPR036390">
    <property type="entry name" value="WH_DNA-bd_sf"/>
</dbReference>
<evidence type="ECO:0000313" key="3">
    <source>
        <dbReference type="Proteomes" id="UP000272706"/>
    </source>
</evidence>
<dbReference type="GO" id="GO:0003700">
    <property type="term" value="F:DNA-binding transcription factor activity"/>
    <property type="evidence" value="ECO:0007669"/>
    <property type="project" value="InterPro"/>
</dbReference>
<organism evidence="2 3">
    <name type="scientific">Mesorhizobium waimense</name>
    <dbReference type="NCBI Taxonomy" id="1300307"/>
    <lineage>
        <taxon>Bacteria</taxon>
        <taxon>Pseudomonadati</taxon>
        <taxon>Pseudomonadota</taxon>
        <taxon>Alphaproteobacteria</taxon>
        <taxon>Hyphomicrobiales</taxon>
        <taxon>Phyllobacteriaceae</taxon>
        <taxon>Mesorhizobium</taxon>
    </lineage>
</organism>
<dbReference type="InterPro" id="IPR036388">
    <property type="entry name" value="WH-like_DNA-bd_sf"/>
</dbReference>
<dbReference type="OrthoDB" id="8098872at2"/>
<dbReference type="SUPFAM" id="SSF46785">
    <property type="entry name" value="Winged helix' DNA-binding domain"/>
    <property type="match status" value="1"/>
</dbReference>